<reference evidence="2" key="3">
    <citation type="submission" date="2020-12" db="UniProtKB">
        <authorList>
            <consortium name="EnsemblPlants"/>
        </authorList>
    </citation>
    <scope>IDENTIFICATION</scope>
</reference>
<dbReference type="Proteomes" id="UP000006727">
    <property type="component" value="Chromosome 5"/>
</dbReference>
<name>A0A2K1KJZ5_PHYPA</name>
<evidence type="ECO:0000313" key="2">
    <source>
        <dbReference type="EnsemblPlants" id="Pp3c5_16610V3.1"/>
    </source>
</evidence>
<reference evidence="1 3" key="1">
    <citation type="journal article" date="2008" name="Science">
        <title>The Physcomitrella genome reveals evolutionary insights into the conquest of land by plants.</title>
        <authorList>
            <person name="Rensing S."/>
            <person name="Lang D."/>
            <person name="Zimmer A."/>
            <person name="Terry A."/>
            <person name="Salamov A."/>
            <person name="Shapiro H."/>
            <person name="Nishiyama T."/>
            <person name="Perroud P.-F."/>
            <person name="Lindquist E."/>
            <person name="Kamisugi Y."/>
            <person name="Tanahashi T."/>
            <person name="Sakakibara K."/>
            <person name="Fujita T."/>
            <person name="Oishi K."/>
            <person name="Shin-I T."/>
            <person name="Kuroki Y."/>
            <person name="Toyoda A."/>
            <person name="Suzuki Y."/>
            <person name="Hashimoto A."/>
            <person name="Yamaguchi K."/>
            <person name="Sugano A."/>
            <person name="Kohara Y."/>
            <person name="Fujiyama A."/>
            <person name="Anterola A."/>
            <person name="Aoki S."/>
            <person name="Ashton N."/>
            <person name="Barbazuk W.B."/>
            <person name="Barker E."/>
            <person name="Bennetzen J."/>
            <person name="Bezanilla M."/>
            <person name="Blankenship R."/>
            <person name="Cho S.H."/>
            <person name="Dutcher S."/>
            <person name="Estelle M."/>
            <person name="Fawcett J.A."/>
            <person name="Gundlach H."/>
            <person name="Hanada K."/>
            <person name="Heyl A."/>
            <person name="Hicks K.A."/>
            <person name="Hugh J."/>
            <person name="Lohr M."/>
            <person name="Mayer K."/>
            <person name="Melkozernov A."/>
            <person name="Murata T."/>
            <person name="Nelson D."/>
            <person name="Pils B."/>
            <person name="Prigge M."/>
            <person name="Reiss B."/>
            <person name="Renner T."/>
            <person name="Rombauts S."/>
            <person name="Rushton P."/>
            <person name="Sanderfoot A."/>
            <person name="Schween G."/>
            <person name="Shiu S.-H."/>
            <person name="Stueber K."/>
            <person name="Theodoulou F.L."/>
            <person name="Tu H."/>
            <person name="Van de Peer Y."/>
            <person name="Verrier P.J."/>
            <person name="Waters E."/>
            <person name="Wood A."/>
            <person name="Yang L."/>
            <person name="Cove D."/>
            <person name="Cuming A."/>
            <person name="Hasebe M."/>
            <person name="Lucas S."/>
            <person name="Mishler D.B."/>
            <person name="Reski R."/>
            <person name="Grigoriev I."/>
            <person name="Quatrano R.S."/>
            <person name="Boore J.L."/>
        </authorList>
    </citation>
    <scope>NUCLEOTIDE SEQUENCE [LARGE SCALE GENOMIC DNA]</scope>
    <source>
        <strain evidence="2 3">cv. Gransden 2004</strain>
    </source>
</reference>
<accession>A0A2K1KJZ5</accession>
<dbReference type="EMBL" id="ABEU02000005">
    <property type="protein sequence ID" value="PNR54101.1"/>
    <property type="molecule type" value="Genomic_DNA"/>
</dbReference>
<dbReference type="AlphaFoldDB" id="A0A2K1KJZ5"/>
<reference evidence="1 3" key="2">
    <citation type="journal article" date="2018" name="Plant J.">
        <title>The Physcomitrella patens chromosome-scale assembly reveals moss genome structure and evolution.</title>
        <authorList>
            <person name="Lang D."/>
            <person name="Ullrich K.K."/>
            <person name="Murat F."/>
            <person name="Fuchs J."/>
            <person name="Jenkins J."/>
            <person name="Haas F.B."/>
            <person name="Piednoel M."/>
            <person name="Gundlach H."/>
            <person name="Van Bel M."/>
            <person name="Meyberg R."/>
            <person name="Vives C."/>
            <person name="Morata J."/>
            <person name="Symeonidi A."/>
            <person name="Hiss M."/>
            <person name="Muchero W."/>
            <person name="Kamisugi Y."/>
            <person name="Saleh O."/>
            <person name="Blanc G."/>
            <person name="Decker E.L."/>
            <person name="van Gessel N."/>
            <person name="Grimwood J."/>
            <person name="Hayes R.D."/>
            <person name="Graham S.W."/>
            <person name="Gunter L.E."/>
            <person name="McDaniel S.F."/>
            <person name="Hoernstein S.N.W."/>
            <person name="Larsson A."/>
            <person name="Li F.W."/>
            <person name="Perroud P.F."/>
            <person name="Phillips J."/>
            <person name="Ranjan P."/>
            <person name="Rokshar D.S."/>
            <person name="Rothfels C.J."/>
            <person name="Schneider L."/>
            <person name="Shu S."/>
            <person name="Stevenson D.W."/>
            <person name="Thummler F."/>
            <person name="Tillich M."/>
            <person name="Villarreal Aguilar J.C."/>
            <person name="Widiez T."/>
            <person name="Wong G.K."/>
            <person name="Wymore A."/>
            <person name="Zhang Y."/>
            <person name="Zimmer A.D."/>
            <person name="Quatrano R.S."/>
            <person name="Mayer K.F.X."/>
            <person name="Goodstein D."/>
            <person name="Casacuberta J.M."/>
            <person name="Vandepoele K."/>
            <person name="Reski R."/>
            <person name="Cuming A.C."/>
            <person name="Tuskan G.A."/>
            <person name="Maumus F."/>
            <person name="Salse J."/>
            <person name="Schmutz J."/>
            <person name="Rensing S.A."/>
        </authorList>
    </citation>
    <scope>NUCLEOTIDE SEQUENCE [LARGE SCALE GENOMIC DNA]</scope>
    <source>
        <strain evidence="2 3">cv. Gransden 2004</strain>
    </source>
</reference>
<dbReference type="InParanoid" id="A0A2K1KJZ5"/>
<evidence type="ECO:0000313" key="3">
    <source>
        <dbReference type="Proteomes" id="UP000006727"/>
    </source>
</evidence>
<gene>
    <name evidence="1" type="ORF">PHYPA_007777</name>
</gene>
<sequence length="75" mass="8435">MVPQLPRWELCGGALSFCHQAQFKAVKAMNRLDISAACKPTTSFHSDSTAQLELALQRSAWFFFKNNSALFRLSI</sequence>
<evidence type="ECO:0000313" key="1">
    <source>
        <dbReference type="EMBL" id="PNR54101.1"/>
    </source>
</evidence>
<dbReference type="Gramene" id="Pp3c5_16610V3.1">
    <property type="protein sequence ID" value="Pp3c5_16610V3.1"/>
    <property type="gene ID" value="Pp3c5_16610"/>
</dbReference>
<organism evidence="1">
    <name type="scientific">Physcomitrium patens</name>
    <name type="common">Spreading-leaved earth moss</name>
    <name type="synonym">Physcomitrella patens</name>
    <dbReference type="NCBI Taxonomy" id="3218"/>
    <lineage>
        <taxon>Eukaryota</taxon>
        <taxon>Viridiplantae</taxon>
        <taxon>Streptophyta</taxon>
        <taxon>Embryophyta</taxon>
        <taxon>Bryophyta</taxon>
        <taxon>Bryophytina</taxon>
        <taxon>Bryopsida</taxon>
        <taxon>Funariidae</taxon>
        <taxon>Funariales</taxon>
        <taxon>Funariaceae</taxon>
        <taxon>Physcomitrium</taxon>
    </lineage>
</organism>
<proteinExistence type="predicted"/>
<keyword evidence="3" id="KW-1185">Reference proteome</keyword>
<dbReference type="EnsemblPlants" id="Pp3c5_16610V3.1">
    <property type="protein sequence ID" value="Pp3c5_16610V3.1"/>
    <property type="gene ID" value="Pp3c5_16610"/>
</dbReference>
<protein>
    <submittedName>
        <fullName evidence="1 2">Uncharacterized protein</fullName>
    </submittedName>
</protein>